<dbReference type="AlphaFoldDB" id="A0AAD4QK67"/>
<accession>A0AAD4QK67</accession>
<evidence type="ECO:0000313" key="2">
    <source>
        <dbReference type="Proteomes" id="UP001203297"/>
    </source>
</evidence>
<organism evidence="1 2">
    <name type="scientific">Multifurca ochricompacta</name>
    <dbReference type="NCBI Taxonomy" id="376703"/>
    <lineage>
        <taxon>Eukaryota</taxon>
        <taxon>Fungi</taxon>
        <taxon>Dikarya</taxon>
        <taxon>Basidiomycota</taxon>
        <taxon>Agaricomycotina</taxon>
        <taxon>Agaricomycetes</taxon>
        <taxon>Russulales</taxon>
        <taxon>Russulaceae</taxon>
        <taxon>Multifurca</taxon>
    </lineage>
</organism>
<name>A0AAD4QK67_9AGAM</name>
<dbReference type="Proteomes" id="UP001203297">
    <property type="component" value="Unassembled WGS sequence"/>
</dbReference>
<gene>
    <name evidence="1" type="ORF">B0F90DRAFT_1760824</name>
</gene>
<keyword evidence="2" id="KW-1185">Reference proteome</keyword>
<proteinExistence type="predicted"/>
<reference evidence="1" key="1">
    <citation type="journal article" date="2022" name="New Phytol.">
        <title>Evolutionary transition to the ectomycorrhizal habit in the genomes of a hyperdiverse lineage of mushroom-forming fungi.</title>
        <authorList>
            <person name="Looney B."/>
            <person name="Miyauchi S."/>
            <person name="Morin E."/>
            <person name="Drula E."/>
            <person name="Courty P.E."/>
            <person name="Kohler A."/>
            <person name="Kuo A."/>
            <person name="LaButti K."/>
            <person name="Pangilinan J."/>
            <person name="Lipzen A."/>
            <person name="Riley R."/>
            <person name="Andreopoulos W."/>
            <person name="He G."/>
            <person name="Johnson J."/>
            <person name="Nolan M."/>
            <person name="Tritt A."/>
            <person name="Barry K.W."/>
            <person name="Grigoriev I.V."/>
            <person name="Nagy L.G."/>
            <person name="Hibbett D."/>
            <person name="Henrissat B."/>
            <person name="Matheny P.B."/>
            <person name="Labbe J."/>
            <person name="Martin F.M."/>
        </authorList>
    </citation>
    <scope>NUCLEOTIDE SEQUENCE</scope>
    <source>
        <strain evidence="1">BPL690</strain>
    </source>
</reference>
<comment type="caution">
    <text evidence="1">The sequence shown here is derived from an EMBL/GenBank/DDBJ whole genome shotgun (WGS) entry which is preliminary data.</text>
</comment>
<evidence type="ECO:0000313" key="1">
    <source>
        <dbReference type="EMBL" id="KAI0293713.1"/>
    </source>
</evidence>
<dbReference type="EMBL" id="WTXG01000089">
    <property type="protein sequence ID" value="KAI0293713.1"/>
    <property type="molecule type" value="Genomic_DNA"/>
</dbReference>
<protein>
    <submittedName>
        <fullName evidence="1">Uncharacterized protein</fullName>
    </submittedName>
</protein>
<sequence length="193" mass="21470">MSSNCDVSLGYNLLVVGDKGGPIRSHKHRFTNLSSSTESGVRSNQKSLRLADNRILVLDIIERPGDIFRECCGSSSLASFQYVVRFHEQIAISKWRFLPVVLFSGVLSKRGVKHAHGCNGHRFAEMHTIPFVEASPNRPFPAPFVVLLSLVRQHYETSTTPTMSFREGIIEFLTVAAAKVSHAVRSHDKGVHQ</sequence>